<reference evidence="3 4" key="1">
    <citation type="submission" date="2019-09" db="EMBL/GenBank/DDBJ databases">
        <authorList>
            <person name="Silva M."/>
            <person name="Pereira G."/>
            <person name="Lopes-Da-Costa L."/>
            <person name="Silva E."/>
        </authorList>
    </citation>
    <scope>NUCLEOTIDE SEQUENCE [LARGE SCALE GENOMIC DNA]</scope>
    <source>
        <strain evidence="3 4">FMV-PI01</strain>
    </source>
</reference>
<evidence type="ECO:0000313" key="3">
    <source>
        <dbReference type="EMBL" id="MSN97084.1"/>
    </source>
</evidence>
<dbReference type="InterPro" id="IPR000653">
    <property type="entry name" value="DegT/StrS_aminotransferase"/>
</dbReference>
<comment type="caution">
    <text evidence="3">The sequence shown here is derived from an EMBL/GenBank/DDBJ whole genome shotgun (WGS) entry which is preliminary data.</text>
</comment>
<dbReference type="GO" id="GO:0008483">
    <property type="term" value="F:transaminase activity"/>
    <property type="evidence" value="ECO:0007669"/>
    <property type="project" value="UniProtKB-KW"/>
</dbReference>
<dbReference type="PIRSF" id="PIRSF000390">
    <property type="entry name" value="PLP_StrS"/>
    <property type="match status" value="1"/>
</dbReference>
<dbReference type="PANTHER" id="PTHR30244:SF34">
    <property type="entry name" value="DTDP-4-AMINO-4,6-DIDEOXYGALACTOSE TRANSAMINASE"/>
    <property type="match status" value="1"/>
</dbReference>
<proteinExistence type="inferred from homology"/>
<dbReference type="Gene3D" id="3.40.640.10">
    <property type="entry name" value="Type I PLP-dependent aspartate aminotransferase-like (Major domain)"/>
    <property type="match status" value="1"/>
</dbReference>
<evidence type="ECO:0000256" key="2">
    <source>
        <dbReference type="RuleBase" id="RU004508"/>
    </source>
</evidence>
<dbReference type="CDD" id="cd00616">
    <property type="entry name" value="AHBA_syn"/>
    <property type="match status" value="1"/>
</dbReference>
<dbReference type="Pfam" id="PF01041">
    <property type="entry name" value="DegT_DnrJ_EryC1"/>
    <property type="match status" value="1"/>
</dbReference>
<dbReference type="SUPFAM" id="SSF53383">
    <property type="entry name" value="PLP-dependent transferases"/>
    <property type="match status" value="1"/>
</dbReference>
<sequence>MNNIPFFRADIDQTEGDLIKESLFNSDIDMIDSFEDDVKKYFSTKFVVSTSHGTSAQHLALCAMDIKRADKVICSVNSFPGVAEVIRHFDAEPILVDINEHDFNISIKSFEETLKKYNHKKLKAAFITHVAGLSAQMDEIYDLAQKYDIKIIDDASRAMGATYKGQKIGSIKDSHISCFQINPQFEKAIATAGFFTTNDEEIMKRAKLIRSHGIVSNLTKDGNLDYIYDVVDIGQRYDLNGICAAFAKAQFKKTSNFIQKRQNIAKIYDQELKDCPHVEIPIKTPEHIYTQYIIKIDKNRDNFARQLKDFGINVSLHYIPIHLLTYYKQKYGFKVNDFPSSLKVYQQVLSLPIYANLREDEAYYICDKVKFIAKNSV</sequence>
<dbReference type="InterPro" id="IPR015422">
    <property type="entry name" value="PyrdxlP-dep_Trfase_small"/>
</dbReference>
<dbReference type="GO" id="GO:0000271">
    <property type="term" value="P:polysaccharide biosynthetic process"/>
    <property type="evidence" value="ECO:0007669"/>
    <property type="project" value="TreeGrafter"/>
</dbReference>
<dbReference type="AlphaFoldDB" id="A0A6L5WJ73"/>
<protein>
    <submittedName>
        <fullName evidence="3">DegT/DnrJ/EryC1/StrS aminotransferase family protein</fullName>
    </submittedName>
</protein>
<dbReference type="Proteomes" id="UP000476338">
    <property type="component" value="Unassembled WGS sequence"/>
</dbReference>
<keyword evidence="4" id="KW-1185">Reference proteome</keyword>
<keyword evidence="3" id="KW-0032">Aminotransferase</keyword>
<dbReference type="GO" id="GO:0030170">
    <property type="term" value="F:pyridoxal phosphate binding"/>
    <property type="evidence" value="ECO:0007669"/>
    <property type="project" value="TreeGrafter"/>
</dbReference>
<dbReference type="Gene3D" id="3.90.1150.10">
    <property type="entry name" value="Aspartate Aminotransferase, domain 1"/>
    <property type="match status" value="1"/>
</dbReference>
<keyword evidence="3" id="KW-0808">Transferase</keyword>
<reference evidence="3 4" key="2">
    <citation type="submission" date="2020-03" db="EMBL/GenBank/DDBJ databases">
        <title>Campylobacter portucalensis sp. nov., a new species of Campylobacter isolated from the reproductive tract of bulls.</title>
        <authorList>
            <person name="Silva M.F."/>
            <person name="Pereira G."/>
            <person name="Carneiro C."/>
            <person name="Hemphill A."/>
            <person name="Mateus L."/>
            <person name="Lopes-Da-Costa L."/>
            <person name="Silva E."/>
        </authorList>
    </citation>
    <scope>NUCLEOTIDE SEQUENCE [LARGE SCALE GENOMIC DNA]</scope>
    <source>
        <strain evidence="3 4">FMV-PI01</strain>
    </source>
</reference>
<name>A0A6L5WJ73_9BACT</name>
<accession>A0A6L5WJ73</accession>
<gene>
    <name evidence="3" type="ORF">F1B92_07910</name>
</gene>
<dbReference type="RefSeq" id="WP_154571333.1">
    <property type="nucleotide sequence ID" value="NZ_VWSJ01000038.1"/>
</dbReference>
<evidence type="ECO:0000256" key="1">
    <source>
        <dbReference type="ARBA" id="ARBA00037999"/>
    </source>
</evidence>
<dbReference type="PANTHER" id="PTHR30244">
    <property type="entry name" value="TRANSAMINASE"/>
    <property type="match status" value="1"/>
</dbReference>
<comment type="similarity">
    <text evidence="1 2">Belongs to the DegT/DnrJ/EryC1 family.</text>
</comment>
<organism evidence="3 4">
    <name type="scientific">Campylobacter portucalensis</name>
    <dbReference type="NCBI Taxonomy" id="2608384"/>
    <lineage>
        <taxon>Bacteria</taxon>
        <taxon>Pseudomonadati</taxon>
        <taxon>Campylobacterota</taxon>
        <taxon>Epsilonproteobacteria</taxon>
        <taxon>Campylobacterales</taxon>
        <taxon>Campylobacteraceae</taxon>
        <taxon>Campylobacter</taxon>
    </lineage>
</organism>
<dbReference type="EMBL" id="VWSJ01000038">
    <property type="protein sequence ID" value="MSN97084.1"/>
    <property type="molecule type" value="Genomic_DNA"/>
</dbReference>
<evidence type="ECO:0000313" key="4">
    <source>
        <dbReference type="Proteomes" id="UP000476338"/>
    </source>
</evidence>
<dbReference type="InterPro" id="IPR015424">
    <property type="entry name" value="PyrdxlP-dep_Trfase"/>
</dbReference>
<dbReference type="InterPro" id="IPR015421">
    <property type="entry name" value="PyrdxlP-dep_Trfase_major"/>
</dbReference>
<keyword evidence="2" id="KW-0663">Pyridoxal phosphate</keyword>